<evidence type="ECO:0000259" key="2">
    <source>
        <dbReference type="Pfam" id="PF02563"/>
    </source>
</evidence>
<dbReference type="GO" id="GO:0015159">
    <property type="term" value="F:polysaccharide transmembrane transporter activity"/>
    <property type="evidence" value="ECO:0007669"/>
    <property type="project" value="InterPro"/>
</dbReference>
<dbReference type="OrthoDB" id="7198507at2"/>
<protein>
    <submittedName>
        <fullName evidence="3">Polysialic acid transport protein KpsD</fullName>
    </submittedName>
</protein>
<dbReference type="Proteomes" id="UP000201613">
    <property type="component" value="Unassembled WGS sequence"/>
</dbReference>
<dbReference type="Gene3D" id="3.30.1950.10">
    <property type="entry name" value="wza like domain"/>
    <property type="match status" value="1"/>
</dbReference>
<organism evidence="3 4">
    <name type="scientific">Flavimaricola marinus</name>
    <dbReference type="NCBI Taxonomy" id="1819565"/>
    <lineage>
        <taxon>Bacteria</taxon>
        <taxon>Pseudomonadati</taxon>
        <taxon>Pseudomonadota</taxon>
        <taxon>Alphaproteobacteria</taxon>
        <taxon>Rhodobacterales</taxon>
        <taxon>Paracoccaceae</taxon>
        <taxon>Flavimaricola</taxon>
    </lineage>
</organism>
<keyword evidence="1" id="KW-0732">Signal</keyword>
<proteinExistence type="predicted"/>
<dbReference type="AlphaFoldDB" id="A0A238LI75"/>
<dbReference type="Gene3D" id="3.10.560.10">
    <property type="entry name" value="Outer membrane lipoprotein wza domain like"/>
    <property type="match status" value="2"/>
</dbReference>
<gene>
    <name evidence="3" type="primary">kpsD</name>
    <name evidence="3" type="ORF">LOM8899_03408</name>
</gene>
<dbReference type="PANTHER" id="PTHR33619">
    <property type="entry name" value="POLYSACCHARIDE EXPORT PROTEIN GFCE-RELATED"/>
    <property type="match status" value="1"/>
</dbReference>
<dbReference type="RefSeq" id="WP_093993437.1">
    <property type="nucleotide sequence ID" value="NZ_FXZK01000008.1"/>
</dbReference>
<accession>A0A238LI75</accession>
<name>A0A238LI75_9RHOB</name>
<evidence type="ECO:0000313" key="4">
    <source>
        <dbReference type="Proteomes" id="UP000201613"/>
    </source>
</evidence>
<dbReference type="EMBL" id="FXZK01000008">
    <property type="protein sequence ID" value="SMY09243.1"/>
    <property type="molecule type" value="Genomic_DNA"/>
</dbReference>
<evidence type="ECO:0000313" key="3">
    <source>
        <dbReference type="EMBL" id="SMY09243.1"/>
    </source>
</evidence>
<dbReference type="InterPro" id="IPR003715">
    <property type="entry name" value="Poly_export_N"/>
</dbReference>
<evidence type="ECO:0000256" key="1">
    <source>
        <dbReference type="ARBA" id="ARBA00022729"/>
    </source>
</evidence>
<dbReference type="Pfam" id="PF02563">
    <property type="entry name" value="Poly_export"/>
    <property type="match status" value="1"/>
</dbReference>
<dbReference type="PROSITE" id="PS51257">
    <property type="entry name" value="PROKAR_LIPOPROTEIN"/>
    <property type="match status" value="1"/>
</dbReference>
<dbReference type="InterPro" id="IPR049712">
    <property type="entry name" value="Poly_export"/>
</dbReference>
<feature type="domain" description="Polysaccharide export protein N-terminal" evidence="2">
    <location>
        <begin position="82"/>
        <end position="167"/>
    </location>
</feature>
<sequence>MQKLVGRAVALACCVFLAGCEIPRGAGLRSEVLAVQQDYDGDGVEAVADFAVFSVTRNSLHVLESWPDTGPARRSWISRTEQPASLIIAPGDTLKVTVWDADDNSLLAGAGQRAAQLQDVLVSSGGMIFLPFVGEIRVAGMSPQSARNRIQELYADTSPSAQVQVNVTPGRANTVSLVSGVGVPGVYPLADRNVTLLNMLSEAGGARGALVNPQVQLLRGNQVYGTSLARLYDNPSLDTTLVGGDRIIVEEDERYFLSLGATGTEALHIFRKDHMTALDALSIIGGINDTRANPQGILILREYPRSALRADLSGPPQDRVVFTVDLTTADGLFSAGQFSIMSGDLVYATESPITAANTILSLLGSTLGIASRL</sequence>
<reference evidence="3 4" key="1">
    <citation type="submission" date="2017-05" db="EMBL/GenBank/DDBJ databases">
        <authorList>
            <person name="Song R."/>
            <person name="Chenine A.L."/>
            <person name="Ruprecht R.M."/>
        </authorList>
    </citation>
    <scope>NUCLEOTIDE SEQUENCE [LARGE SCALE GENOMIC DNA]</scope>
    <source>
        <strain evidence="3 4">CECT 8899</strain>
    </source>
</reference>
<keyword evidence="4" id="KW-1185">Reference proteome</keyword>
<dbReference type="PANTHER" id="PTHR33619:SF3">
    <property type="entry name" value="POLYSACCHARIDE EXPORT PROTEIN GFCE-RELATED"/>
    <property type="match status" value="1"/>
</dbReference>